<dbReference type="AlphaFoldDB" id="U4TW56"/>
<evidence type="ECO:0000256" key="1">
    <source>
        <dbReference type="ARBA" id="ARBA00005437"/>
    </source>
</evidence>
<dbReference type="EMBL" id="KI271583">
    <property type="protein sequence ID" value="ERL66073.1"/>
    <property type="molecule type" value="Genomic_DNA"/>
</dbReference>
<dbReference type="STRING" id="1231336.L248_1165"/>
<organism evidence="2 3">
    <name type="scientific">Schleiferilactobacillus shenzhenensis LY-73</name>
    <dbReference type="NCBI Taxonomy" id="1231336"/>
    <lineage>
        <taxon>Bacteria</taxon>
        <taxon>Bacillati</taxon>
        <taxon>Bacillota</taxon>
        <taxon>Bacilli</taxon>
        <taxon>Lactobacillales</taxon>
        <taxon>Lactobacillaceae</taxon>
        <taxon>Schleiferilactobacillus</taxon>
    </lineage>
</organism>
<dbReference type="Proteomes" id="UP000030647">
    <property type="component" value="Unassembled WGS sequence"/>
</dbReference>
<dbReference type="HOGENOM" id="CLU_108507_2_0_9"/>
<evidence type="ECO:0000313" key="3">
    <source>
        <dbReference type="Proteomes" id="UP000030647"/>
    </source>
</evidence>
<gene>
    <name evidence="2" type="ORF">L248_1165</name>
</gene>
<comment type="similarity">
    <text evidence="1">Belongs to the LOR family.</text>
</comment>
<sequence>MSQLYVRQHFFNLGGRFDVTDFEGKVCYTVTGSLLKVPKTFQIFDPAGHEIAKVVHRPFSFLATFDVEMNGAVVATIKKKLSFLRDQYDIDSGAVDVEGSWTGLHFTVSAQGRPIAKIHEDAFSFGHAYELDIDNEDYEGLIVALVLAIDYARSESGSTS</sequence>
<dbReference type="eggNOG" id="COG4894">
    <property type="taxonomic scope" value="Bacteria"/>
</dbReference>
<dbReference type="OrthoDB" id="652307at2"/>
<dbReference type="Gene3D" id="2.40.160.200">
    <property type="entry name" value="LURP1-related"/>
    <property type="match status" value="1"/>
</dbReference>
<dbReference type="SUPFAM" id="SSF54518">
    <property type="entry name" value="Tubby C-terminal domain-like"/>
    <property type="match status" value="1"/>
</dbReference>
<dbReference type="Pfam" id="PF04525">
    <property type="entry name" value="LOR"/>
    <property type="match status" value="1"/>
</dbReference>
<reference evidence="3" key="1">
    <citation type="journal article" date="2013" name="Genome Announc.">
        <title>Whole-Genome Sequencing of Lactobacillus shenzhenensis Strain LY-73T.</title>
        <authorList>
            <person name="Lin Z."/>
            <person name="Liu Z."/>
            <person name="Yang R."/>
            <person name="Zou Y."/>
            <person name="Wan D."/>
            <person name="Chen J."/>
            <person name="Guo M."/>
            <person name="Zhao J."/>
            <person name="Fang C."/>
            <person name="Yang R."/>
            <person name="Liu F."/>
        </authorList>
    </citation>
    <scope>NUCLEOTIDE SEQUENCE [LARGE SCALE GENOMIC DNA]</scope>
    <source>
        <strain evidence="3">LY-73</strain>
    </source>
</reference>
<name>U4TW56_9LACO</name>
<accession>U4TW56</accession>
<dbReference type="RefSeq" id="WP_022528450.1">
    <property type="nucleotide sequence ID" value="NZ_KI271583.1"/>
</dbReference>
<dbReference type="InterPro" id="IPR025659">
    <property type="entry name" value="Tubby-like_C"/>
</dbReference>
<evidence type="ECO:0000313" key="2">
    <source>
        <dbReference type="EMBL" id="ERL66073.1"/>
    </source>
</evidence>
<dbReference type="InterPro" id="IPR038595">
    <property type="entry name" value="LOR_sf"/>
</dbReference>
<evidence type="ECO:0008006" key="4">
    <source>
        <dbReference type="Google" id="ProtNLM"/>
    </source>
</evidence>
<protein>
    <recommendedName>
        <fullName evidence="4">YxjI</fullName>
    </recommendedName>
</protein>
<proteinExistence type="inferred from homology"/>
<dbReference type="InterPro" id="IPR007612">
    <property type="entry name" value="LOR"/>
</dbReference>
<keyword evidence="3" id="KW-1185">Reference proteome</keyword>